<keyword evidence="5" id="KW-1185">Reference proteome</keyword>
<proteinExistence type="predicted"/>
<feature type="region of interest" description="Disordered" evidence="2">
    <location>
        <begin position="242"/>
        <end position="289"/>
    </location>
</feature>
<evidence type="ECO:0000259" key="3">
    <source>
        <dbReference type="PROSITE" id="PS51915"/>
    </source>
</evidence>
<feature type="region of interest" description="Disordered" evidence="2">
    <location>
        <begin position="302"/>
        <end position="431"/>
    </location>
</feature>
<feature type="compositionally biased region" description="Polar residues" evidence="2">
    <location>
        <begin position="383"/>
        <end position="408"/>
    </location>
</feature>
<evidence type="ECO:0000256" key="1">
    <source>
        <dbReference type="PROSITE-ProRule" id="PRU01263"/>
    </source>
</evidence>
<evidence type="ECO:0000313" key="4">
    <source>
        <dbReference type="EMBL" id="CAK1554416.1"/>
    </source>
</evidence>
<dbReference type="EMBL" id="CAVLEF010000278">
    <property type="protein sequence ID" value="CAK1554416.1"/>
    <property type="molecule type" value="Genomic_DNA"/>
</dbReference>
<comment type="caution">
    <text evidence="4">The sequence shown here is derived from an EMBL/GenBank/DDBJ whole genome shotgun (WGS) entry which is preliminary data.</text>
</comment>
<name>A0AAV1K1G3_9NEOP</name>
<feature type="binding site" evidence="1">
    <location>
        <position position="66"/>
    </location>
    <ligand>
        <name>Zn(2+)</name>
        <dbReference type="ChEBI" id="CHEBI:29105"/>
    </ligand>
</feature>
<dbReference type="SMART" id="SM00868">
    <property type="entry name" value="zf-AD"/>
    <property type="match status" value="1"/>
</dbReference>
<protein>
    <recommendedName>
        <fullName evidence="3">ZAD domain-containing protein</fullName>
    </recommendedName>
</protein>
<dbReference type="GO" id="GO:0008270">
    <property type="term" value="F:zinc ion binding"/>
    <property type="evidence" value="ECO:0007669"/>
    <property type="project" value="UniProtKB-UniRule"/>
</dbReference>
<reference evidence="4 5" key="1">
    <citation type="submission" date="2023-11" db="EMBL/GenBank/DDBJ databases">
        <authorList>
            <person name="Okamura Y."/>
        </authorList>
    </citation>
    <scope>NUCLEOTIDE SEQUENCE [LARGE SCALE GENOMIC DNA]</scope>
</reference>
<feature type="compositionally biased region" description="Basic and acidic residues" evidence="2">
    <location>
        <begin position="334"/>
        <end position="352"/>
    </location>
</feature>
<feature type="region of interest" description="Disordered" evidence="2">
    <location>
        <begin position="173"/>
        <end position="219"/>
    </location>
</feature>
<feature type="domain" description="ZAD" evidence="3">
    <location>
        <begin position="14"/>
        <end position="93"/>
    </location>
</feature>
<feature type="binding site" evidence="1">
    <location>
        <position position="16"/>
    </location>
    <ligand>
        <name>Zn(2+)</name>
        <dbReference type="ChEBI" id="CHEBI:29105"/>
    </ligand>
</feature>
<accession>A0AAV1K1G3</accession>
<evidence type="ECO:0000256" key="2">
    <source>
        <dbReference type="SAM" id="MobiDB-lite"/>
    </source>
</evidence>
<evidence type="ECO:0000313" key="5">
    <source>
        <dbReference type="Proteomes" id="UP001497472"/>
    </source>
</evidence>
<feature type="compositionally biased region" description="Polar residues" evidence="2">
    <location>
        <begin position="302"/>
        <end position="325"/>
    </location>
</feature>
<sequence length="431" mass="48920">MSATSSKGPVIDPGLCRCCGSMKKCRVLNVEYSCFGKKEVYSDMIMDCFGLLLSHLDSLPTERLVCASCVHKIRDAYIFRQQVLKCEEAFLQAKIYDNDDVNDVTSTTEQSKIKVKDEILEDDIRSPSPCQDILEDMPLSVIKKETSSSNNIIKTQETASDVKPVLKSTRLQKKQIVLGKKPPPIVKSKYESDQPPAKKAKSLYDTPSSHQTQQSSQGSQNIIIETGHHQDQLNTRHTINVIVNNNKKERQKRYREQNRDKLKQREAERRECIQHSQIIAGPSTSSKTNRIELNNEEIITAQSSSGSEKIQPSSIQRNDQGTELNALQKKRERQQRYREQNRDKLKQREAKRRERIQHSQSIAGPSTSSKTNRIELNNEEIITAQSSSGSEKIQPSSIQRNDQGTELNALQKKKRTSTKIQGAEQRQIEAA</sequence>
<feature type="binding site" evidence="1">
    <location>
        <position position="19"/>
    </location>
    <ligand>
        <name>Zn(2+)</name>
        <dbReference type="ChEBI" id="CHEBI:29105"/>
    </ligand>
</feature>
<feature type="compositionally biased region" description="Polar residues" evidence="2">
    <location>
        <begin position="358"/>
        <end position="375"/>
    </location>
</feature>
<organism evidence="4 5">
    <name type="scientific">Leptosia nina</name>
    <dbReference type="NCBI Taxonomy" id="320188"/>
    <lineage>
        <taxon>Eukaryota</taxon>
        <taxon>Metazoa</taxon>
        <taxon>Ecdysozoa</taxon>
        <taxon>Arthropoda</taxon>
        <taxon>Hexapoda</taxon>
        <taxon>Insecta</taxon>
        <taxon>Pterygota</taxon>
        <taxon>Neoptera</taxon>
        <taxon>Endopterygota</taxon>
        <taxon>Lepidoptera</taxon>
        <taxon>Glossata</taxon>
        <taxon>Ditrysia</taxon>
        <taxon>Papilionoidea</taxon>
        <taxon>Pieridae</taxon>
        <taxon>Pierinae</taxon>
        <taxon>Leptosia</taxon>
    </lineage>
</organism>
<keyword evidence="1" id="KW-0862">Zinc</keyword>
<dbReference type="PROSITE" id="PS51915">
    <property type="entry name" value="ZAD"/>
    <property type="match status" value="1"/>
</dbReference>
<gene>
    <name evidence="4" type="ORF">LNINA_LOCUS13332</name>
</gene>
<dbReference type="GO" id="GO:0005634">
    <property type="term" value="C:nucleus"/>
    <property type="evidence" value="ECO:0007669"/>
    <property type="project" value="InterPro"/>
</dbReference>
<dbReference type="Pfam" id="PF07776">
    <property type="entry name" value="zf-AD"/>
    <property type="match status" value="1"/>
</dbReference>
<dbReference type="AlphaFoldDB" id="A0AAV1K1G3"/>
<feature type="compositionally biased region" description="Basic and acidic residues" evidence="2">
    <location>
        <begin position="254"/>
        <end position="273"/>
    </location>
</feature>
<dbReference type="InterPro" id="IPR012934">
    <property type="entry name" value="Znf_AD"/>
</dbReference>
<dbReference type="Proteomes" id="UP001497472">
    <property type="component" value="Unassembled WGS sequence"/>
</dbReference>
<dbReference type="Gene3D" id="3.40.1800.20">
    <property type="match status" value="1"/>
</dbReference>
<feature type="compositionally biased region" description="Low complexity" evidence="2">
    <location>
        <begin position="208"/>
        <end position="219"/>
    </location>
</feature>
<feature type="binding site" evidence="1">
    <location>
        <position position="69"/>
    </location>
    <ligand>
        <name>Zn(2+)</name>
        <dbReference type="ChEBI" id="CHEBI:29105"/>
    </ligand>
</feature>
<keyword evidence="1" id="KW-0479">Metal-binding</keyword>
<feature type="compositionally biased region" description="Polar residues" evidence="2">
    <location>
        <begin position="274"/>
        <end position="289"/>
    </location>
</feature>
<keyword evidence="1" id="KW-0863">Zinc-finger</keyword>